<proteinExistence type="predicted"/>
<dbReference type="Proteomes" id="UP000265520">
    <property type="component" value="Unassembled WGS sequence"/>
</dbReference>
<evidence type="ECO:0000313" key="1">
    <source>
        <dbReference type="EMBL" id="MCI56152.1"/>
    </source>
</evidence>
<keyword evidence="2" id="KW-1185">Reference proteome</keyword>
<organism evidence="1 2">
    <name type="scientific">Trifolium medium</name>
    <dbReference type="NCBI Taxonomy" id="97028"/>
    <lineage>
        <taxon>Eukaryota</taxon>
        <taxon>Viridiplantae</taxon>
        <taxon>Streptophyta</taxon>
        <taxon>Embryophyta</taxon>
        <taxon>Tracheophyta</taxon>
        <taxon>Spermatophyta</taxon>
        <taxon>Magnoliopsida</taxon>
        <taxon>eudicotyledons</taxon>
        <taxon>Gunneridae</taxon>
        <taxon>Pentapetalae</taxon>
        <taxon>rosids</taxon>
        <taxon>fabids</taxon>
        <taxon>Fabales</taxon>
        <taxon>Fabaceae</taxon>
        <taxon>Papilionoideae</taxon>
        <taxon>50 kb inversion clade</taxon>
        <taxon>NPAAA clade</taxon>
        <taxon>Hologalegina</taxon>
        <taxon>IRL clade</taxon>
        <taxon>Trifolieae</taxon>
        <taxon>Trifolium</taxon>
    </lineage>
</organism>
<dbReference type="EMBL" id="LXQA010507989">
    <property type="protein sequence ID" value="MCI56152.1"/>
    <property type="molecule type" value="Genomic_DNA"/>
</dbReference>
<dbReference type="AlphaFoldDB" id="A0A392T5U6"/>
<sequence length="60" mass="6769">MNTNNNVSGGRYYVDPADLTMEEMQELCLVGTLLTDKPVRFHAMKERLASLWRPGQGVTI</sequence>
<feature type="non-terminal residue" evidence="1">
    <location>
        <position position="60"/>
    </location>
</feature>
<reference evidence="1 2" key="1">
    <citation type="journal article" date="2018" name="Front. Plant Sci.">
        <title>Red Clover (Trifolium pratense) and Zigzag Clover (T. medium) - A Picture of Genomic Similarities and Differences.</title>
        <authorList>
            <person name="Dluhosova J."/>
            <person name="Istvanek J."/>
            <person name="Nedelnik J."/>
            <person name="Repkova J."/>
        </authorList>
    </citation>
    <scope>NUCLEOTIDE SEQUENCE [LARGE SCALE GENOMIC DNA]</scope>
    <source>
        <strain evidence="2">cv. 10/8</strain>
        <tissue evidence="1">Leaf</tissue>
    </source>
</reference>
<evidence type="ECO:0000313" key="2">
    <source>
        <dbReference type="Proteomes" id="UP000265520"/>
    </source>
</evidence>
<protein>
    <submittedName>
        <fullName evidence="1">Uncharacterized protein</fullName>
    </submittedName>
</protein>
<comment type="caution">
    <text evidence="1">The sequence shown here is derived from an EMBL/GenBank/DDBJ whole genome shotgun (WGS) entry which is preliminary data.</text>
</comment>
<accession>A0A392T5U6</accession>
<name>A0A392T5U6_9FABA</name>